<protein>
    <submittedName>
        <fullName evidence="1">Uncharacterized protein</fullName>
    </submittedName>
</protein>
<dbReference type="RefSeq" id="WP_201427103.1">
    <property type="nucleotide sequence ID" value="NZ_JAEQMG010000047.1"/>
</dbReference>
<sequence>MTDKEFLAMFLGRYQRALAKIAALEQREREIKSGAVSLHGVDVAADKVKTGKKTDGIMKSVVSVISIGEQIADLRQKLPALRKNTALVIGKLPFTFQGGLVLEVHFIDGYPLTSACSVLGISRAQVYSLYNKSLAMLLNLPEVRELLERYADRLRENKRRRMEKSRDSGENPRE</sequence>
<dbReference type="SUPFAM" id="SSF88659">
    <property type="entry name" value="Sigma3 and sigma4 domains of RNA polymerase sigma factors"/>
    <property type="match status" value="1"/>
</dbReference>
<accession>A0A934TYZ3</accession>
<dbReference type="Proteomes" id="UP000633365">
    <property type="component" value="Unassembled WGS sequence"/>
</dbReference>
<reference evidence="1" key="1">
    <citation type="submission" date="2021-01" db="EMBL/GenBank/DDBJ databases">
        <title>Genome public.</title>
        <authorList>
            <person name="Liu C."/>
            <person name="Sun Q."/>
        </authorList>
    </citation>
    <scope>NUCLEOTIDE SEQUENCE</scope>
    <source>
        <strain evidence="1">M6</strain>
    </source>
</reference>
<keyword evidence="2" id="KW-1185">Reference proteome</keyword>
<organism evidence="1 2">
    <name type="scientific">Ruminococcus difficilis</name>
    <dbReference type="NCBI Taxonomy" id="2763069"/>
    <lineage>
        <taxon>Bacteria</taxon>
        <taxon>Bacillati</taxon>
        <taxon>Bacillota</taxon>
        <taxon>Clostridia</taxon>
        <taxon>Eubacteriales</taxon>
        <taxon>Oscillospiraceae</taxon>
        <taxon>Ruminococcus</taxon>
    </lineage>
</organism>
<dbReference type="EMBL" id="JAEQMG010000047">
    <property type="protein sequence ID" value="MBK6087960.1"/>
    <property type="molecule type" value="Genomic_DNA"/>
</dbReference>
<name>A0A934TYZ3_9FIRM</name>
<gene>
    <name evidence="1" type="ORF">JKK62_04730</name>
</gene>
<comment type="caution">
    <text evidence="1">The sequence shown here is derived from an EMBL/GenBank/DDBJ whole genome shotgun (WGS) entry which is preliminary data.</text>
</comment>
<evidence type="ECO:0000313" key="2">
    <source>
        <dbReference type="Proteomes" id="UP000633365"/>
    </source>
</evidence>
<evidence type="ECO:0000313" key="1">
    <source>
        <dbReference type="EMBL" id="MBK6087960.1"/>
    </source>
</evidence>
<dbReference type="InterPro" id="IPR013324">
    <property type="entry name" value="RNA_pol_sigma_r3/r4-like"/>
</dbReference>
<dbReference type="AlphaFoldDB" id="A0A934TYZ3"/>
<proteinExistence type="predicted"/>